<keyword evidence="2" id="KW-0004">4Fe-4S</keyword>
<evidence type="ECO:0000259" key="3">
    <source>
        <dbReference type="PROSITE" id="PS51918"/>
    </source>
</evidence>
<dbReference type="SFLD" id="SFLDF00562">
    <property type="entry name" value="HemN-like__clustered_with_heat"/>
    <property type="match status" value="1"/>
</dbReference>
<dbReference type="Pfam" id="PF04055">
    <property type="entry name" value="Radical_SAM"/>
    <property type="match status" value="1"/>
</dbReference>
<accession>A0ABV7ZHC6</accession>
<keyword evidence="2" id="KW-0963">Cytoplasm</keyword>
<feature type="domain" description="Radical SAM core" evidence="3">
    <location>
        <begin position="4"/>
        <end position="240"/>
    </location>
</feature>
<dbReference type="InterPro" id="IPR007197">
    <property type="entry name" value="rSAM"/>
</dbReference>
<keyword evidence="2" id="KW-0479">Metal-binding</keyword>
<comment type="caution">
    <text evidence="4">The sequence shown here is derived from an EMBL/GenBank/DDBJ whole genome shotgun (WGS) entry which is preliminary data.</text>
</comment>
<dbReference type="InterPro" id="IPR004559">
    <property type="entry name" value="HemW-like"/>
</dbReference>
<dbReference type="InterPro" id="IPR058240">
    <property type="entry name" value="rSAM_sf"/>
</dbReference>
<dbReference type="InterPro" id="IPR006638">
    <property type="entry name" value="Elp3/MiaA/NifB-like_rSAM"/>
</dbReference>
<reference evidence="5" key="1">
    <citation type="journal article" date="2019" name="Int. J. Syst. Evol. Microbiol.">
        <title>The Global Catalogue of Microorganisms (GCM) 10K type strain sequencing project: providing services to taxonomists for standard genome sequencing and annotation.</title>
        <authorList>
            <consortium name="The Broad Institute Genomics Platform"/>
            <consortium name="The Broad Institute Genome Sequencing Center for Infectious Disease"/>
            <person name="Wu L."/>
            <person name="Ma J."/>
        </authorList>
    </citation>
    <scope>NUCLEOTIDE SEQUENCE [LARGE SCALE GENOMIC DNA]</scope>
    <source>
        <strain evidence="5">CCUG 53816</strain>
    </source>
</reference>
<dbReference type="Proteomes" id="UP001595783">
    <property type="component" value="Unassembled WGS sequence"/>
</dbReference>
<dbReference type="NCBIfam" id="TIGR00539">
    <property type="entry name" value="hemN_rel"/>
    <property type="match status" value="1"/>
</dbReference>
<name>A0ABV7ZHC6_9HELI</name>
<sequence length="353" mass="39770">MLKTNIPSCRSLYVHIPFCQSKCGYCAFNSFSGLESLREAYVDALCLDLKASLREVRLRSIFIGGGTPNMLDSKHYEKIFNSIASHARLSPKIEITLEANPDLVSLEWCRALKELGMTRLSLGVQSFFKPKLRFLQRDHTPKNVYKALKYASQSAIAHLSIDLIYNTPLDTPQSLEQEVTRASALPIDHLSAYSLTLEDNTRLAATPVHTLPNLDTHMRAHLCARGFIPYEVSNYARNYQSVHNLSYWESLEYLGCGAGAVGRVGRTRLYKLKDVKSYIANPTHARVERLSMKDLDFEAVFLGLRCALGVSTTLLVPEKVKILLEEGICYLRGDRLVARDFLLADEIALWLSH</sequence>
<keyword evidence="2" id="KW-0349">Heme</keyword>
<keyword evidence="5" id="KW-1185">Reference proteome</keyword>
<dbReference type="PROSITE" id="PS51918">
    <property type="entry name" value="RADICAL_SAM"/>
    <property type="match status" value="1"/>
</dbReference>
<keyword evidence="2" id="KW-0949">S-adenosyl-L-methionine</keyword>
<dbReference type="SUPFAM" id="SSF102114">
    <property type="entry name" value="Radical SAM enzymes"/>
    <property type="match status" value="1"/>
</dbReference>
<dbReference type="EMBL" id="JBHRZO010000036">
    <property type="protein sequence ID" value="MFC3847962.1"/>
    <property type="molecule type" value="Genomic_DNA"/>
</dbReference>
<comment type="similarity">
    <text evidence="1">Belongs to the anaerobic coproporphyrinogen-III oxidase family. HemW subfamily.</text>
</comment>
<protein>
    <recommendedName>
        <fullName evidence="2">Heme chaperone HemW</fullName>
    </recommendedName>
</protein>
<dbReference type="SFLD" id="SFLDS00029">
    <property type="entry name" value="Radical_SAM"/>
    <property type="match status" value="1"/>
</dbReference>
<evidence type="ECO:0000313" key="5">
    <source>
        <dbReference type="Proteomes" id="UP001595783"/>
    </source>
</evidence>
<dbReference type="SMART" id="SM00729">
    <property type="entry name" value="Elp3"/>
    <property type="match status" value="1"/>
</dbReference>
<dbReference type="CDD" id="cd01335">
    <property type="entry name" value="Radical_SAM"/>
    <property type="match status" value="1"/>
</dbReference>
<organism evidence="4 5">
    <name type="scientific">Helicobacter baculiformis</name>
    <dbReference type="NCBI Taxonomy" id="427351"/>
    <lineage>
        <taxon>Bacteria</taxon>
        <taxon>Pseudomonadati</taxon>
        <taxon>Campylobacterota</taxon>
        <taxon>Epsilonproteobacteria</taxon>
        <taxon>Campylobacterales</taxon>
        <taxon>Helicobacteraceae</taxon>
        <taxon>Helicobacter</taxon>
    </lineage>
</organism>
<evidence type="ECO:0000256" key="2">
    <source>
        <dbReference type="RuleBase" id="RU364116"/>
    </source>
</evidence>
<dbReference type="PANTHER" id="PTHR13932:SF5">
    <property type="entry name" value="RADICAL S-ADENOSYL METHIONINE DOMAIN-CONTAINING PROTEIN 1, MITOCHONDRIAL"/>
    <property type="match status" value="1"/>
</dbReference>
<evidence type="ECO:0000256" key="1">
    <source>
        <dbReference type="ARBA" id="ARBA00006100"/>
    </source>
</evidence>
<proteinExistence type="inferred from homology"/>
<evidence type="ECO:0000313" key="4">
    <source>
        <dbReference type="EMBL" id="MFC3847962.1"/>
    </source>
</evidence>
<dbReference type="SFLD" id="SFLDG01065">
    <property type="entry name" value="anaerobic_coproporphyrinogen-I"/>
    <property type="match status" value="1"/>
</dbReference>
<keyword evidence="2" id="KW-0408">Iron</keyword>
<dbReference type="Gene3D" id="3.80.30.20">
    <property type="entry name" value="tm_1862 like domain"/>
    <property type="match status" value="1"/>
</dbReference>
<comment type="function">
    <text evidence="2">Probably acts as a heme chaperone, transferring heme to an unknown acceptor. Binds one molecule of heme per monomer, possibly covalently. Binds 1 [4Fe-4S] cluster. The cluster is coordinated with 3 cysteines and an exchangeable S-adenosyl-L-methionine.</text>
</comment>
<gene>
    <name evidence="4" type="primary">hemW</name>
    <name evidence="4" type="ORF">ACFOPX_05390</name>
</gene>
<comment type="subcellular location">
    <subcellularLocation>
        <location evidence="2">Cytoplasm</location>
    </subcellularLocation>
</comment>
<dbReference type="InterPro" id="IPR023404">
    <property type="entry name" value="rSAM_horseshoe"/>
</dbReference>
<dbReference type="PANTHER" id="PTHR13932">
    <property type="entry name" value="COPROPORPHYRINIGEN III OXIDASE"/>
    <property type="match status" value="1"/>
</dbReference>
<dbReference type="InterPro" id="IPR034505">
    <property type="entry name" value="Coproporphyrinogen-III_oxidase"/>
</dbReference>
<dbReference type="RefSeq" id="WP_104751643.1">
    <property type="nucleotide sequence ID" value="NZ_FZMF01000002.1"/>
</dbReference>
<dbReference type="SFLD" id="SFLDG01082">
    <property type="entry name" value="B12-binding_domain_containing"/>
    <property type="match status" value="1"/>
</dbReference>
<keyword evidence="2" id="KW-0143">Chaperone</keyword>
<keyword evidence="2" id="KW-0411">Iron-sulfur</keyword>